<accession>A0A023D8I0</accession>
<evidence type="ECO:0000256" key="5">
    <source>
        <dbReference type="ARBA" id="ARBA00022532"/>
    </source>
</evidence>
<dbReference type="NCBIfam" id="NF009875">
    <property type="entry name" value="PRK13339.1"/>
    <property type="match status" value="1"/>
</dbReference>
<gene>
    <name evidence="9" type="primary">mqo</name>
    <name evidence="10" type="ORF">Amme_104_014</name>
</gene>
<dbReference type="GO" id="GO:0047545">
    <property type="term" value="F:(S)-2-hydroxyglutarate dehydrogenase activity"/>
    <property type="evidence" value="ECO:0007669"/>
    <property type="project" value="TreeGrafter"/>
</dbReference>
<dbReference type="PANTHER" id="PTHR43104">
    <property type="entry name" value="L-2-HYDROXYGLUTARATE DEHYDROGENASE, MITOCHONDRIAL"/>
    <property type="match status" value="1"/>
</dbReference>
<dbReference type="NCBIfam" id="NF003608">
    <property type="entry name" value="PRK05257.2-4"/>
    <property type="match status" value="1"/>
</dbReference>
<reference evidence="10 11" key="2">
    <citation type="journal article" date="2014" name="FEMS Microbiol. Lett.">
        <title>Draft genomic DNA sequence of the facultatively methylotrophic bacterium Acidomonas methanolica type strain MB58.</title>
        <authorList>
            <person name="Higashiura N."/>
            <person name="Hadano H."/>
            <person name="Hirakawa H."/>
            <person name="Matsutani M."/>
            <person name="Takabe S."/>
            <person name="Matsushita K."/>
            <person name="Azuma Y."/>
        </authorList>
    </citation>
    <scope>NUCLEOTIDE SEQUENCE [LARGE SCALE GENOMIC DNA]</scope>
    <source>
        <strain evidence="10 11">MB58</strain>
    </source>
</reference>
<evidence type="ECO:0000256" key="7">
    <source>
        <dbReference type="ARBA" id="ARBA00022827"/>
    </source>
</evidence>
<dbReference type="EC" id="1.1.5.4" evidence="9"/>
<evidence type="ECO:0000256" key="6">
    <source>
        <dbReference type="ARBA" id="ARBA00022630"/>
    </source>
</evidence>
<dbReference type="GO" id="GO:0006099">
    <property type="term" value="P:tricarboxylic acid cycle"/>
    <property type="evidence" value="ECO:0007669"/>
    <property type="project" value="UniProtKB-UniRule"/>
</dbReference>
<dbReference type="InterPro" id="IPR036188">
    <property type="entry name" value="FAD/NAD-bd_sf"/>
</dbReference>
<evidence type="ECO:0000256" key="3">
    <source>
        <dbReference type="ARBA" id="ARBA00005012"/>
    </source>
</evidence>
<dbReference type="GO" id="GO:0008924">
    <property type="term" value="F:L-malate dehydrogenase (quinone) activity"/>
    <property type="evidence" value="ECO:0007669"/>
    <property type="project" value="UniProtKB-UniRule"/>
</dbReference>
<sequence length="493" mass="53630">MSSPLPERPDIVLIGAGVMSASFAALIRSLDPALSIAAFETLDACGLESSQAWNNAGTGHAAYCELNYTSQRPDGSVDISKALDVNTEFDISRQLWAHWVREGWIDDPARFIRTCPHMSFVWGQKNVAFLRARYDAMSAHHCFAGMEYTEDPDIIAQWAPLVMQGRDRAQPLAATRTMAGTDVDFGALTRALFGRLAPMGGMSVQYRHQVTGLSREADGRWRVTAREIGTGKTVSVSAGFVFVGAGGAALKMLQAAHLPEAHGYAGFPVSGQWLRCDDPDLAARHFAKVYGKAAVGSPPMSVPHLDTRVIDGRRYLLFGPYAGFTTKFLKRGSWTDLPGATRPDNILPMLQVGMDNVALVKYLVEQVVQSDSQRFSALLDYYPDASQPQWQRAVAGQRVQIIKKENGRGVLKFGTEIVRAGDNSLVAVLGASPGASIAGSIALQVAETCFGDRLASEWRDALLKIFPFYGRDFKTDAEACMASRHDTGAVLHI</sequence>
<evidence type="ECO:0000256" key="1">
    <source>
        <dbReference type="ARBA" id="ARBA00001139"/>
    </source>
</evidence>
<keyword evidence="8 9" id="KW-0560">Oxidoreductase</keyword>
<dbReference type="AlphaFoldDB" id="A0A023D8I0"/>
<comment type="pathway">
    <text evidence="3 9">Carbohydrate metabolism; tricarboxylic acid cycle; oxaloacetate from (S)-malate (quinone route): step 1/1.</text>
</comment>
<evidence type="ECO:0000313" key="11">
    <source>
        <dbReference type="Proteomes" id="UP000019760"/>
    </source>
</evidence>
<dbReference type="NCBIfam" id="NF003611">
    <property type="entry name" value="PRK05257.3-2"/>
    <property type="match status" value="1"/>
</dbReference>
<proteinExistence type="inferred from homology"/>
<dbReference type="UniPathway" id="UPA00223">
    <property type="reaction ID" value="UER01008"/>
</dbReference>
<dbReference type="OrthoDB" id="9763983at2"/>
<keyword evidence="6 9" id="KW-0285">Flavoprotein</keyword>
<comment type="cofactor">
    <cofactor evidence="2 9">
        <name>FAD</name>
        <dbReference type="ChEBI" id="CHEBI:57692"/>
    </cofactor>
</comment>
<comment type="caution">
    <text evidence="10">The sequence shown here is derived from an EMBL/GenBank/DDBJ whole genome shotgun (WGS) entry which is preliminary data.</text>
</comment>
<evidence type="ECO:0000313" key="10">
    <source>
        <dbReference type="EMBL" id="GAJ30106.1"/>
    </source>
</evidence>
<dbReference type="PANTHER" id="PTHR43104:SF2">
    <property type="entry name" value="L-2-HYDROXYGLUTARATE DEHYDROGENASE, MITOCHONDRIAL"/>
    <property type="match status" value="1"/>
</dbReference>
<comment type="similarity">
    <text evidence="4 9">Belongs to the MQO family.</text>
</comment>
<keyword evidence="11" id="KW-1185">Reference proteome</keyword>
<evidence type="ECO:0000256" key="2">
    <source>
        <dbReference type="ARBA" id="ARBA00001974"/>
    </source>
</evidence>
<dbReference type="HAMAP" id="MF_00212">
    <property type="entry name" value="MQO"/>
    <property type="match status" value="1"/>
</dbReference>
<dbReference type="EMBL" id="BAND01000103">
    <property type="protein sequence ID" value="GAJ30106.1"/>
    <property type="molecule type" value="Genomic_DNA"/>
</dbReference>
<protein>
    <recommendedName>
        <fullName evidence="9">Probable malate:quinone oxidoreductase</fullName>
        <ecNumber evidence="9">1.1.5.4</ecNumber>
    </recommendedName>
    <alternativeName>
        <fullName evidence="9">MQO</fullName>
    </alternativeName>
    <alternativeName>
        <fullName evidence="9">Malate dehydrogenase [quinone]</fullName>
    </alternativeName>
</protein>
<dbReference type="RefSeq" id="WP_042060722.1">
    <property type="nucleotide sequence ID" value="NZ_BAND01000103.1"/>
</dbReference>
<keyword evidence="7 9" id="KW-0274">FAD</keyword>
<evidence type="ECO:0000256" key="9">
    <source>
        <dbReference type="HAMAP-Rule" id="MF_00212"/>
    </source>
</evidence>
<dbReference type="SUPFAM" id="SSF51905">
    <property type="entry name" value="FAD/NAD(P)-binding domain"/>
    <property type="match status" value="1"/>
</dbReference>
<dbReference type="NCBIfam" id="TIGR01320">
    <property type="entry name" value="mal_quin_oxido"/>
    <property type="match status" value="1"/>
</dbReference>
<keyword evidence="5 9" id="KW-0816">Tricarboxylic acid cycle</keyword>
<evidence type="ECO:0000256" key="8">
    <source>
        <dbReference type="ARBA" id="ARBA00023002"/>
    </source>
</evidence>
<comment type="catalytic activity">
    <reaction evidence="1 9">
        <text>(S)-malate + a quinone = a quinol + oxaloacetate</text>
        <dbReference type="Rhea" id="RHEA:46012"/>
        <dbReference type="ChEBI" id="CHEBI:15589"/>
        <dbReference type="ChEBI" id="CHEBI:16452"/>
        <dbReference type="ChEBI" id="CHEBI:24646"/>
        <dbReference type="ChEBI" id="CHEBI:132124"/>
        <dbReference type="EC" id="1.1.5.4"/>
    </reaction>
</comment>
<dbReference type="InterPro" id="IPR006231">
    <property type="entry name" value="MQO"/>
</dbReference>
<dbReference type="Pfam" id="PF06039">
    <property type="entry name" value="Mqo"/>
    <property type="match status" value="1"/>
</dbReference>
<evidence type="ECO:0000256" key="4">
    <source>
        <dbReference type="ARBA" id="ARBA00006389"/>
    </source>
</evidence>
<dbReference type="NCBIfam" id="NF003606">
    <property type="entry name" value="PRK05257.2-1"/>
    <property type="match status" value="1"/>
</dbReference>
<reference evidence="11" key="1">
    <citation type="journal article" date="2014" name="FEMS Microbiol. Lett.">
        <title>Draft Genomic DNA Sequence of the Facultatively Methylotrophic Bacterium Acidomonas methanolica type strain MB58.</title>
        <authorList>
            <person name="Higashiura N."/>
            <person name="Hadano H."/>
            <person name="Hirakawa H."/>
            <person name="Matsutani M."/>
            <person name="Takabe S."/>
            <person name="Matsushita K."/>
            <person name="Azuma Y."/>
        </authorList>
    </citation>
    <scope>NUCLEOTIDE SEQUENCE [LARGE SCALE GENOMIC DNA]</scope>
    <source>
        <strain evidence="11">MB58</strain>
    </source>
</reference>
<name>A0A023D8I0_ACIMT</name>
<organism evidence="10 11">
    <name type="scientific">Acidomonas methanolica NBRC 104435</name>
    <dbReference type="NCBI Taxonomy" id="1231351"/>
    <lineage>
        <taxon>Bacteria</taxon>
        <taxon>Pseudomonadati</taxon>
        <taxon>Pseudomonadota</taxon>
        <taxon>Alphaproteobacteria</taxon>
        <taxon>Acetobacterales</taxon>
        <taxon>Acetobacteraceae</taxon>
        <taxon>Acidomonas</taxon>
    </lineage>
</organism>
<dbReference type="NCBIfam" id="NF003603">
    <property type="entry name" value="PRK05257.1-1"/>
    <property type="match status" value="1"/>
</dbReference>
<dbReference type="Proteomes" id="UP000019760">
    <property type="component" value="Unassembled WGS sequence"/>
</dbReference>